<evidence type="ECO:0000313" key="1">
    <source>
        <dbReference type="EMBL" id="CAE6784661.1"/>
    </source>
</evidence>
<keyword evidence="2" id="KW-1185">Reference proteome</keyword>
<name>A0ABM8S200_9BACT</name>
<dbReference type="EMBL" id="CAJNBJ010000018">
    <property type="protein sequence ID" value="CAE6784661.1"/>
    <property type="molecule type" value="Genomic_DNA"/>
</dbReference>
<proteinExistence type="predicted"/>
<organism evidence="1 2">
    <name type="scientific">Nitrospira defluvii</name>
    <dbReference type="NCBI Taxonomy" id="330214"/>
    <lineage>
        <taxon>Bacteria</taxon>
        <taxon>Pseudomonadati</taxon>
        <taxon>Nitrospirota</taxon>
        <taxon>Nitrospiria</taxon>
        <taxon>Nitrospirales</taxon>
        <taxon>Nitrospiraceae</taxon>
        <taxon>Nitrospira</taxon>
    </lineage>
</organism>
<dbReference type="Proteomes" id="UP000675880">
    <property type="component" value="Unassembled WGS sequence"/>
</dbReference>
<reference evidence="1 2" key="1">
    <citation type="submission" date="2021-02" db="EMBL/GenBank/DDBJ databases">
        <authorList>
            <person name="Han P."/>
        </authorList>
    </citation>
    <scope>NUCLEOTIDE SEQUENCE [LARGE SCALE GENOMIC DNA]</scope>
    <source>
        <strain evidence="1">Candidatus Nitrospira sp. ZN2</strain>
    </source>
</reference>
<evidence type="ECO:0000313" key="2">
    <source>
        <dbReference type="Proteomes" id="UP000675880"/>
    </source>
</evidence>
<comment type="caution">
    <text evidence="1">The sequence shown here is derived from an EMBL/GenBank/DDBJ whole genome shotgun (WGS) entry which is preliminary data.</text>
</comment>
<sequence>MIALPSDIGSITSLSCMTFAWSELVSFHNEKIGELPWIGQVELGLIVSAEDVGVVLQRVPVRRV</sequence>
<accession>A0ABM8S200</accession>
<protein>
    <submittedName>
        <fullName evidence="1">Uncharacterized protein</fullName>
    </submittedName>
</protein>
<gene>
    <name evidence="1" type="ORF">NSPZN2_50049</name>
</gene>